<keyword evidence="2 5" id="KW-0548">Nucleotidyltransferase</keyword>
<evidence type="ECO:0000313" key="7">
    <source>
        <dbReference type="Proteomes" id="UP000183180"/>
    </source>
</evidence>
<comment type="catalytic activity">
    <reaction evidence="5">
        <text>phosphoenolpyruvate + GTP + H(+) = enolpyruvoyl-2-diphospho-5'-guanosine + diphosphate</text>
        <dbReference type="Rhea" id="RHEA:30519"/>
        <dbReference type="ChEBI" id="CHEBI:15378"/>
        <dbReference type="ChEBI" id="CHEBI:33019"/>
        <dbReference type="ChEBI" id="CHEBI:37565"/>
        <dbReference type="ChEBI" id="CHEBI:58702"/>
        <dbReference type="ChEBI" id="CHEBI:143701"/>
        <dbReference type="EC" id="2.7.7.105"/>
    </reaction>
</comment>
<dbReference type="PANTHER" id="PTHR40392:SF1">
    <property type="entry name" value="2-PHOSPHO-L-LACTATE GUANYLYLTRANSFERASE"/>
    <property type="match status" value="1"/>
</dbReference>
<proteinExistence type="inferred from homology"/>
<dbReference type="Pfam" id="PF01983">
    <property type="entry name" value="CofC"/>
    <property type="match status" value="1"/>
</dbReference>
<dbReference type="Proteomes" id="UP000183180">
    <property type="component" value="Unassembled WGS sequence"/>
</dbReference>
<keyword evidence="1 5" id="KW-0808">Transferase</keyword>
<evidence type="ECO:0000313" key="6">
    <source>
        <dbReference type="EMBL" id="SDU44566.1"/>
    </source>
</evidence>
<dbReference type="EC" id="2.7.7.105" evidence="5"/>
<dbReference type="AlphaFoldDB" id="A0A1H2IKU9"/>
<dbReference type="EMBL" id="FNLM01000034">
    <property type="protein sequence ID" value="SDU44566.1"/>
    <property type="molecule type" value="Genomic_DNA"/>
</dbReference>
<dbReference type="InterPro" id="IPR029044">
    <property type="entry name" value="Nucleotide-diphossugar_trans"/>
</dbReference>
<dbReference type="NCBIfam" id="TIGR03552">
    <property type="entry name" value="F420_cofC"/>
    <property type="match status" value="1"/>
</dbReference>
<dbReference type="GO" id="GO:0043814">
    <property type="term" value="F:phospholactate guanylyltransferase activity"/>
    <property type="evidence" value="ECO:0007669"/>
    <property type="project" value="InterPro"/>
</dbReference>
<comment type="pathway">
    <text evidence="5">Cofactor biosynthesis; coenzyme F420 biosynthesis.</text>
</comment>
<evidence type="ECO:0000256" key="4">
    <source>
        <dbReference type="ARBA" id="ARBA00023134"/>
    </source>
</evidence>
<gene>
    <name evidence="5" type="primary">fbiD</name>
    <name evidence="6" type="ORF">SAMN04488548_1341230</name>
</gene>
<comment type="function">
    <text evidence="5">Guanylyltransferase that catalyzes the activation of phosphoenolpyruvate (PEP) as enolpyruvoyl-2-diphospho-5'-guanosine, via the condensation of PEP with GTP. It is involved in the biosynthesis of coenzyme F420, a hydride carrier cofactor.</text>
</comment>
<accession>A0A1H2IKU9</accession>
<sequence>MMVSMDHSAVDMSVDLSAATGSPAAGGATVAAVLAVKSLQRAKSRLAATLSSAAGHDDPTSRGSLVLAMFLDTVEALRGAGVTRVVVVSPDDEVLDAARRAGMHGLPEVVSPTTASGLNVAFGHGARWARGRWPDSTRLMFVQADLPAATSASLREVLREAPAHRLSFLTDRDGTGTVLLLGNLTPDRAGAEALDDAPRFGPGSAAAHRATGAVELDPAHSRWIDLRTDVDTATDLAAARALGLGPHTADALRHM</sequence>
<dbReference type="Gene3D" id="3.90.550.10">
    <property type="entry name" value="Spore Coat Polysaccharide Biosynthesis Protein SpsA, Chain A"/>
    <property type="match status" value="1"/>
</dbReference>
<evidence type="ECO:0000256" key="5">
    <source>
        <dbReference type="HAMAP-Rule" id="MF_02114"/>
    </source>
</evidence>
<comment type="similarity">
    <text evidence="5">Belongs to the CofC family.</text>
</comment>
<evidence type="ECO:0000256" key="3">
    <source>
        <dbReference type="ARBA" id="ARBA00022741"/>
    </source>
</evidence>
<dbReference type="InterPro" id="IPR002835">
    <property type="entry name" value="CofC"/>
</dbReference>
<dbReference type="UniPathway" id="UPA00071"/>
<name>A0A1H2IKU9_9ACTN</name>
<dbReference type="PANTHER" id="PTHR40392">
    <property type="entry name" value="2-PHOSPHO-L-LACTATE GUANYLYLTRANSFERASE"/>
    <property type="match status" value="1"/>
</dbReference>
<dbReference type="HAMAP" id="MF_02114">
    <property type="entry name" value="CofC"/>
    <property type="match status" value="1"/>
</dbReference>
<protein>
    <recommendedName>
        <fullName evidence="5">Phosphoenolpyruvate guanylyltransferase</fullName>
        <shortName evidence="5">PEP guanylyltransferase</shortName>
        <ecNumber evidence="5">2.7.7.105</ecNumber>
    </recommendedName>
</protein>
<evidence type="ECO:0000256" key="2">
    <source>
        <dbReference type="ARBA" id="ARBA00022695"/>
    </source>
</evidence>
<dbReference type="GO" id="GO:0052645">
    <property type="term" value="P:F420-0 metabolic process"/>
    <property type="evidence" value="ECO:0007669"/>
    <property type="project" value="UniProtKB-UniRule"/>
</dbReference>
<organism evidence="6 7">
    <name type="scientific">Gordonia westfalica</name>
    <dbReference type="NCBI Taxonomy" id="158898"/>
    <lineage>
        <taxon>Bacteria</taxon>
        <taxon>Bacillati</taxon>
        <taxon>Actinomycetota</taxon>
        <taxon>Actinomycetes</taxon>
        <taxon>Mycobacteriales</taxon>
        <taxon>Gordoniaceae</taxon>
        <taxon>Gordonia</taxon>
    </lineage>
</organism>
<feature type="binding site" evidence="5">
    <location>
        <position position="201"/>
    </location>
    <ligand>
        <name>phosphoenolpyruvate</name>
        <dbReference type="ChEBI" id="CHEBI:58702"/>
    </ligand>
</feature>
<dbReference type="STRING" id="158898.SAMN04488548_1341230"/>
<feature type="binding site" evidence="5">
    <location>
        <position position="204"/>
    </location>
    <ligand>
        <name>phosphoenolpyruvate</name>
        <dbReference type="ChEBI" id="CHEBI:58702"/>
    </ligand>
</feature>
<dbReference type="GO" id="GO:0005525">
    <property type="term" value="F:GTP binding"/>
    <property type="evidence" value="ECO:0007669"/>
    <property type="project" value="UniProtKB-KW"/>
</dbReference>
<dbReference type="SUPFAM" id="SSF53448">
    <property type="entry name" value="Nucleotide-diphospho-sugar transferases"/>
    <property type="match status" value="1"/>
</dbReference>
<keyword evidence="4 5" id="KW-0342">GTP-binding</keyword>
<feature type="binding site" evidence="5">
    <location>
        <position position="177"/>
    </location>
    <ligand>
        <name>phosphoenolpyruvate</name>
        <dbReference type="ChEBI" id="CHEBI:58702"/>
    </ligand>
</feature>
<reference evidence="6 7" key="1">
    <citation type="submission" date="2016-10" db="EMBL/GenBank/DDBJ databases">
        <authorList>
            <person name="de Groot N.N."/>
        </authorList>
    </citation>
    <scope>NUCLEOTIDE SEQUENCE [LARGE SCALE GENOMIC DNA]</scope>
    <source>
        <strain evidence="6 7">DSM 44215</strain>
    </source>
</reference>
<evidence type="ECO:0000256" key="1">
    <source>
        <dbReference type="ARBA" id="ARBA00022679"/>
    </source>
</evidence>
<keyword evidence="3 5" id="KW-0547">Nucleotide-binding</keyword>